<accession>A0A8D2BB43</accession>
<feature type="compositionally biased region" description="Pro residues" evidence="2">
    <location>
        <begin position="229"/>
        <end position="253"/>
    </location>
</feature>
<dbReference type="PANTHER" id="PTHR31813">
    <property type="entry name" value="PROLINE-RICH PROTEIN 23B"/>
    <property type="match status" value="1"/>
</dbReference>
<reference evidence="3" key="1">
    <citation type="submission" date="2025-08" db="UniProtKB">
        <authorList>
            <consortium name="Ensembl"/>
        </authorList>
    </citation>
    <scope>IDENTIFICATION</scope>
</reference>
<dbReference type="InterPro" id="IPR018903">
    <property type="entry name" value="PRR23"/>
</dbReference>
<comment type="similarity">
    <text evidence="1">Belongs to the PRR23 family.</text>
</comment>
<keyword evidence="4" id="KW-1185">Reference proteome</keyword>
<evidence type="ECO:0000256" key="2">
    <source>
        <dbReference type="SAM" id="MobiDB-lite"/>
    </source>
</evidence>
<evidence type="ECO:0000313" key="4">
    <source>
        <dbReference type="Proteomes" id="UP000694564"/>
    </source>
</evidence>
<dbReference type="Pfam" id="PF10630">
    <property type="entry name" value="DUF2476"/>
    <property type="match status" value="1"/>
</dbReference>
<name>A0A8D2BB43_SCIVU</name>
<dbReference type="AlphaFoldDB" id="A0A8D2BB43"/>
<feature type="region of interest" description="Disordered" evidence="2">
    <location>
        <begin position="1"/>
        <end position="49"/>
    </location>
</feature>
<evidence type="ECO:0000256" key="1">
    <source>
        <dbReference type="ARBA" id="ARBA00009113"/>
    </source>
</evidence>
<dbReference type="GeneTree" id="ENSGT00390000007772"/>
<feature type="region of interest" description="Disordered" evidence="2">
    <location>
        <begin position="228"/>
        <end position="267"/>
    </location>
</feature>
<protein>
    <submittedName>
        <fullName evidence="3">Uncharacterized protein</fullName>
    </submittedName>
</protein>
<feature type="compositionally biased region" description="Low complexity" evidence="2">
    <location>
        <begin position="37"/>
        <end position="49"/>
    </location>
</feature>
<proteinExistence type="inferred from homology"/>
<dbReference type="Ensembl" id="ENSSVLT00005010928.1">
    <property type="protein sequence ID" value="ENSSVLP00005009864.1"/>
    <property type="gene ID" value="ENSSVLG00005007908.1"/>
</dbReference>
<sequence>MGMRPRSPSACPAPWWGPQPGGPGPAKRRRLDDPADAAEPQAAPSLQDAAGAAADATALTSVVVLAAGCALQVPLDDVDLVLEPAPTSVLQVSLQGHTLILIPEGLVGATDQRPGGQGDAPDGPELGAFLSNPGEDVVVEQGFFCEFIPEIAIQEEAYEEDADREFLEAWMGPAAGPGAGLLLCTGGVSSPGLQGPIPNLCPLAPTPSPVRRSSDPVFDLDFHLLRPFPSSPLQPLPPSPSPSSSPQAPPERSPGPRSKACRRLFQE</sequence>
<organism evidence="3 4">
    <name type="scientific">Sciurus vulgaris</name>
    <name type="common">Eurasian red squirrel</name>
    <dbReference type="NCBI Taxonomy" id="55149"/>
    <lineage>
        <taxon>Eukaryota</taxon>
        <taxon>Metazoa</taxon>
        <taxon>Chordata</taxon>
        <taxon>Craniata</taxon>
        <taxon>Vertebrata</taxon>
        <taxon>Euteleostomi</taxon>
        <taxon>Mammalia</taxon>
        <taxon>Eutheria</taxon>
        <taxon>Euarchontoglires</taxon>
        <taxon>Glires</taxon>
        <taxon>Rodentia</taxon>
        <taxon>Sciuromorpha</taxon>
        <taxon>Sciuridae</taxon>
        <taxon>Sciurinae</taxon>
        <taxon>Sciurini</taxon>
        <taxon>Sciurus</taxon>
    </lineage>
</organism>
<reference evidence="3" key="2">
    <citation type="submission" date="2025-09" db="UniProtKB">
        <authorList>
            <consortium name="Ensembl"/>
        </authorList>
    </citation>
    <scope>IDENTIFICATION</scope>
</reference>
<evidence type="ECO:0000313" key="3">
    <source>
        <dbReference type="Ensembl" id="ENSSVLP00005009864.1"/>
    </source>
</evidence>
<dbReference type="Proteomes" id="UP000694564">
    <property type="component" value="Chromosome 10"/>
</dbReference>
<dbReference type="PANTHER" id="PTHR31813:SF4">
    <property type="entry name" value="PROLINE-RICH PROTEIN 23A"/>
    <property type="match status" value="1"/>
</dbReference>